<protein>
    <submittedName>
        <fullName evidence="1">Uncharacterized protein</fullName>
    </submittedName>
</protein>
<organism evidence="1 2">
    <name type="scientific">Lasiosphaeria miniovina</name>
    <dbReference type="NCBI Taxonomy" id="1954250"/>
    <lineage>
        <taxon>Eukaryota</taxon>
        <taxon>Fungi</taxon>
        <taxon>Dikarya</taxon>
        <taxon>Ascomycota</taxon>
        <taxon>Pezizomycotina</taxon>
        <taxon>Sordariomycetes</taxon>
        <taxon>Sordariomycetidae</taxon>
        <taxon>Sordariales</taxon>
        <taxon>Lasiosphaeriaceae</taxon>
        <taxon>Lasiosphaeria</taxon>
    </lineage>
</organism>
<dbReference type="Proteomes" id="UP001172101">
    <property type="component" value="Unassembled WGS sequence"/>
</dbReference>
<accession>A0AA40A4D6</accession>
<evidence type="ECO:0000313" key="2">
    <source>
        <dbReference type="Proteomes" id="UP001172101"/>
    </source>
</evidence>
<comment type="caution">
    <text evidence="1">The sequence shown here is derived from an EMBL/GenBank/DDBJ whole genome shotgun (WGS) entry which is preliminary data.</text>
</comment>
<proteinExistence type="predicted"/>
<dbReference type="GeneID" id="85325750"/>
<name>A0AA40A4D6_9PEZI</name>
<gene>
    <name evidence="1" type="ORF">B0T26DRAFT_720338</name>
</gene>
<dbReference type="AlphaFoldDB" id="A0AA40A4D6"/>
<sequence length="53" mass="5963">MGGPKSLLGLTLNTGRREKKLASLCSDQDILRKMGKPYLKQLRRNRYLSGGGW</sequence>
<keyword evidence="2" id="KW-1185">Reference proteome</keyword>
<reference evidence="1" key="1">
    <citation type="submission" date="2023-06" db="EMBL/GenBank/DDBJ databases">
        <title>Genome-scale phylogeny and comparative genomics of the fungal order Sordariales.</title>
        <authorList>
            <consortium name="Lawrence Berkeley National Laboratory"/>
            <person name="Hensen N."/>
            <person name="Bonometti L."/>
            <person name="Westerberg I."/>
            <person name="Brannstrom I.O."/>
            <person name="Guillou S."/>
            <person name="Cros-Aarteil S."/>
            <person name="Calhoun S."/>
            <person name="Haridas S."/>
            <person name="Kuo A."/>
            <person name="Mondo S."/>
            <person name="Pangilinan J."/>
            <person name="Riley R."/>
            <person name="LaButti K."/>
            <person name="Andreopoulos B."/>
            <person name="Lipzen A."/>
            <person name="Chen C."/>
            <person name="Yanf M."/>
            <person name="Daum C."/>
            <person name="Ng V."/>
            <person name="Clum A."/>
            <person name="Steindorff A."/>
            <person name="Ohm R."/>
            <person name="Martin F."/>
            <person name="Silar P."/>
            <person name="Natvig D."/>
            <person name="Lalanne C."/>
            <person name="Gautier V."/>
            <person name="Ament-velasquez S.L."/>
            <person name="Kruys A."/>
            <person name="Hutchinson M.I."/>
            <person name="Powell A.J."/>
            <person name="Barry K."/>
            <person name="Miller A.N."/>
            <person name="Grigoriev I.V."/>
            <person name="Debuchy R."/>
            <person name="Gladieux P."/>
            <person name="Thoren M.H."/>
            <person name="Johannesson H."/>
        </authorList>
    </citation>
    <scope>NUCLEOTIDE SEQUENCE</scope>
    <source>
        <strain evidence="1">SMH2392-1A</strain>
    </source>
</reference>
<evidence type="ECO:0000313" key="1">
    <source>
        <dbReference type="EMBL" id="KAK0709067.1"/>
    </source>
</evidence>
<dbReference type="EMBL" id="JAUIRO010000006">
    <property type="protein sequence ID" value="KAK0709067.1"/>
    <property type="molecule type" value="Genomic_DNA"/>
</dbReference>
<dbReference type="RefSeq" id="XP_060292371.1">
    <property type="nucleotide sequence ID" value="XM_060442480.1"/>
</dbReference>